<keyword evidence="1" id="KW-0472">Membrane</keyword>
<keyword evidence="1" id="KW-0812">Transmembrane</keyword>
<protein>
    <submittedName>
        <fullName evidence="2">Uncharacterized protein</fullName>
    </submittedName>
</protein>
<sequence>MAFMVSDLNRLKYPGFVAVPLWSSVVGVLGSFFFFRASGSFHFHLSSCWETPFL</sequence>
<evidence type="ECO:0000313" key="2">
    <source>
        <dbReference type="EMBL" id="JAH71312.1"/>
    </source>
</evidence>
<organism evidence="2">
    <name type="scientific">Anguilla anguilla</name>
    <name type="common">European freshwater eel</name>
    <name type="synonym">Muraena anguilla</name>
    <dbReference type="NCBI Taxonomy" id="7936"/>
    <lineage>
        <taxon>Eukaryota</taxon>
        <taxon>Metazoa</taxon>
        <taxon>Chordata</taxon>
        <taxon>Craniata</taxon>
        <taxon>Vertebrata</taxon>
        <taxon>Euteleostomi</taxon>
        <taxon>Actinopterygii</taxon>
        <taxon>Neopterygii</taxon>
        <taxon>Teleostei</taxon>
        <taxon>Anguilliformes</taxon>
        <taxon>Anguillidae</taxon>
        <taxon>Anguilla</taxon>
    </lineage>
</organism>
<accession>A0A0E9UZU9</accession>
<name>A0A0E9UZU9_ANGAN</name>
<evidence type="ECO:0000256" key="1">
    <source>
        <dbReference type="SAM" id="Phobius"/>
    </source>
</evidence>
<dbReference type="EMBL" id="GBXM01037265">
    <property type="protein sequence ID" value="JAH71312.1"/>
    <property type="molecule type" value="Transcribed_RNA"/>
</dbReference>
<reference evidence="2" key="1">
    <citation type="submission" date="2014-11" db="EMBL/GenBank/DDBJ databases">
        <authorList>
            <person name="Amaro Gonzalez C."/>
        </authorList>
    </citation>
    <scope>NUCLEOTIDE SEQUENCE</scope>
</reference>
<feature type="transmembrane region" description="Helical" evidence="1">
    <location>
        <begin position="13"/>
        <end position="35"/>
    </location>
</feature>
<dbReference type="AlphaFoldDB" id="A0A0E9UZU9"/>
<keyword evidence="1" id="KW-1133">Transmembrane helix</keyword>
<reference evidence="2" key="2">
    <citation type="journal article" date="2015" name="Fish Shellfish Immunol.">
        <title>Early steps in the European eel (Anguilla anguilla)-Vibrio vulnificus interaction in the gills: Role of the RtxA13 toxin.</title>
        <authorList>
            <person name="Callol A."/>
            <person name="Pajuelo D."/>
            <person name="Ebbesson L."/>
            <person name="Teles M."/>
            <person name="MacKenzie S."/>
            <person name="Amaro C."/>
        </authorList>
    </citation>
    <scope>NUCLEOTIDE SEQUENCE</scope>
</reference>
<proteinExistence type="predicted"/>